<keyword evidence="4" id="KW-1185">Reference proteome</keyword>
<protein>
    <submittedName>
        <fullName evidence="3">Uncharacterized protein</fullName>
    </submittedName>
</protein>
<evidence type="ECO:0000256" key="2">
    <source>
        <dbReference type="SAM" id="Phobius"/>
    </source>
</evidence>
<name>A0A319EAF7_ASPSB</name>
<dbReference type="AlphaFoldDB" id="A0A319EAF7"/>
<evidence type="ECO:0000313" key="4">
    <source>
        <dbReference type="Proteomes" id="UP000248423"/>
    </source>
</evidence>
<dbReference type="EMBL" id="KZ826441">
    <property type="protein sequence ID" value="PYI00674.1"/>
    <property type="molecule type" value="Genomic_DNA"/>
</dbReference>
<feature type="region of interest" description="Disordered" evidence="1">
    <location>
        <begin position="1"/>
        <end position="43"/>
    </location>
</feature>
<keyword evidence="2" id="KW-0812">Transmembrane</keyword>
<gene>
    <name evidence="3" type="ORF">BO78DRAFT_37023</name>
</gene>
<sequence>MSPGKDRVGPKASARGFPPNENQAEACDSRGWPVGSRRPSEQPNRGFHGCLLSSIACFTVNSFLPPVFWSILLRYYICTSSRGRVH</sequence>
<organism evidence="3 4">
    <name type="scientific">Aspergillus sclerotiicarbonarius (strain CBS 121057 / IBT 28362)</name>
    <dbReference type="NCBI Taxonomy" id="1448318"/>
    <lineage>
        <taxon>Eukaryota</taxon>
        <taxon>Fungi</taxon>
        <taxon>Dikarya</taxon>
        <taxon>Ascomycota</taxon>
        <taxon>Pezizomycotina</taxon>
        <taxon>Eurotiomycetes</taxon>
        <taxon>Eurotiomycetidae</taxon>
        <taxon>Eurotiales</taxon>
        <taxon>Aspergillaceae</taxon>
        <taxon>Aspergillus</taxon>
        <taxon>Aspergillus subgen. Circumdati</taxon>
    </lineage>
</organism>
<dbReference type="Proteomes" id="UP000248423">
    <property type="component" value="Unassembled WGS sequence"/>
</dbReference>
<accession>A0A319EAF7</accession>
<evidence type="ECO:0000256" key="1">
    <source>
        <dbReference type="SAM" id="MobiDB-lite"/>
    </source>
</evidence>
<dbReference type="VEuPathDB" id="FungiDB:BO78DRAFT_37023"/>
<reference evidence="3 4" key="1">
    <citation type="submission" date="2018-02" db="EMBL/GenBank/DDBJ databases">
        <title>The genomes of Aspergillus section Nigri reveals drivers in fungal speciation.</title>
        <authorList>
            <consortium name="DOE Joint Genome Institute"/>
            <person name="Vesth T.C."/>
            <person name="Nybo J."/>
            <person name="Theobald S."/>
            <person name="Brandl J."/>
            <person name="Frisvad J.C."/>
            <person name="Nielsen K.F."/>
            <person name="Lyhne E.K."/>
            <person name="Kogle M.E."/>
            <person name="Kuo A."/>
            <person name="Riley R."/>
            <person name="Clum A."/>
            <person name="Nolan M."/>
            <person name="Lipzen A."/>
            <person name="Salamov A."/>
            <person name="Henrissat B."/>
            <person name="Wiebenga A."/>
            <person name="De vries R.P."/>
            <person name="Grigoriev I.V."/>
            <person name="Mortensen U.H."/>
            <person name="Andersen M.R."/>
            <person name="Baker S.E."/>
        </authorList>
    </citation>
    <scope>NUCLEOTIDE SEQUENCE [LARGE SCALE GENOMIC DNA]</scope>
    <source>
        <strain evidence="3 4">CBS 121057</strain>
    </source>
</reference>
<evidence type="ECO:0000313" key="3">
    <source>
        <dbReference type="EMBL" id="PYI00674.1"/>
    </source>
</evidence>
<keyword evidence="2" id="KW-0472">Membrane</keyword>
<keyword evidence="2" id="KW-1133">Transmembrane helix</keyword>
<proteinExistence type="predicted"/>
<feature type="transmembrane region" description="Helical" evidence="2">
    <location>
        <begin position="51"/>
        <end position="77"/>
    </location>
</feature>